<protein>
    <submittedName>
        <fullName evidence="3">Uncharacterized protein</fullName>
    </submittedName>
</protein>
<sequence length="95" mass="11146">MFPTNILLEQNTPPNQKQNIKTSTSRIFKILNPELFFSPKKFVYVPGTMVFVGIIGYFVYNHYTSKNITIGNKENDNSPRKNTYLEKLEELKREK</sequence>
<dbReference type="Pfam" id="PF14937">
    <property type="entry name" value="DUF4500"/>
    <property type="match status" value="1"/>
</dbReference>
<dbReference type="Proteomes" id="UP000245699">
    <property type="component" value="Unassembled WGS sequence"/>
</dbReference>
<proteinExistence type="predicted"/>
<dbReference type="AlphaFoldDB" id="A0A2T9Z396"/>
<reference evidence="3 4" key="1">
    <citation type="journal article" date="2018" name="MBio">
        <title>Comparative Genomics Reveals the Core Gene Toolbox for the Fungus-Insect Symbiosis.</title>
        <authorList>
            <person name="Wang Y."/>
            <person name="Stata M."/>
            <person name="Wang W."/>
            <person name="Stajich J.E."/>
            <person name="White M.M."/>
            <person name="Moncalvo J.M."/>
        </authorList>
    </citation>
    <scope>NUCLEOTIDE SEQUENCE [LARGE SCALE GENOMIC DNA]</scope>
    <source>
        <strain evidence="3 4">AUS-77-4</strain>
    </source>
</reference>
<feature type="compositionally biased region" description="Basic and acidic residues" evidence="1">
    <location>
        <begin position="73"/>
        <end position="95"/>
    </location>
</feature>
<evidence type="ECO:0000313" key="3">
    <source>
        <dbReference type="EMBL" id="PVU99039.1"/>
    </source>
</evidence>
<accession>A0A2T9Z396</accession>
<gene>
    <name evidence="3" type="ORF">BB559_001057</name>
</gene>
<organism evidence="3 4">
    <name type="scientific">Furculomyces boomerangus</name>
    <dbReference type="NCBI Taxonomy" id="61424"/>
    <lineage>
        <taxon>Eukaryota</taxon>
        <taxon>Fungi</taxon>
        <taxon>Fungi incertae sedis</taxon>
        <taxon>Zoopagomycota</taxon>
        <taxon>Kickxellomycotina</taxon>
        <taxon>Harpellomycetes</taxon>
        <taxon>Harpellales</taxon>
        <taxon>Harpellaceae</taxon>
        <taxon>Furculomyces</taxon>
    </lineage>
</organism>
<comment type="caution">
    <text evidence="3">The sequence shown here is derived from an EMBL/GenBank/DDBJ whole genome shotgun (WGS) entry which is preliminary data.</text>
</comment>
<keyword evidence="2" id="KW-1133">Transmembrane helix</keyword>
<feature type="region of interest" description="Disordered" evidence="1">
    <location>
        <begin position="70"/>
        <end position="95"/>
    </location>
</feature>
<feature type="transmembrane region" description="Helical" evidence="2">
    <location>
        <begin position="42"/>
        <end position="60"/>
    </location>
</feature>
<dbReference type="InterPro" id="IPR026686">
    <property type="entry name" value="UPF0708"/>
</dbReference>
<dbReference type="OrthoDB" id="1880105at2759"/>
<dbReference type="EMBL" id="MBFT01000055">
    <property type="protein sequence ID" value="PVU99039.1"/>
    <property type="molecule type" value="Genomic_DNA"/>
</dbReference>
<keyword evidence="4" id="KW-1185">Reference proteome</keyword>
<evidence type="ECO:0000313" key="4">
    <source>
        <dbReference type="Proteomes" id="UP000245699"/>
    </source>
</evidence>
<evidence type="ECO:0000256" key="2">
    <source>
        <dbReference type="SAM" id="Phobius"/>
    </source>
</evidence>
<keyword evidence="2" id="KW-0472">Membrane</keyword>
<keyword evidence="2" id="KW-0812">Transmembrane</keyword>
<name>A0A2T9Z396_9FUNG</name>
<evidence type="ECO:0000256" key="1">
    <source>
        <dbReference type="SAM" id="MobiDB-lite"/>
    </source>
</evidence>